<dbReference type="InterPro" id="IPR003609">
    <property type="entry name" value="Pan_app"/>
</dbReference>
<evidence type="ECO:0000313" key="5">
    <source>
        <dbReference type="Proteomes" id="UP000663834"/>
    </source>
</evidence>
<dbReference type="AlphaFoldDB" id="A0A815WEP3"/>
<evidence type="ECO:0000259" key="2">
    <source>
        <dbReference type="Pfam" id="PF00024"/>
    </source>
</evidence>
<dbReference type="OrthoDB" id="10533385at2759"/>
<name>A0A815WEP3_9BILA</name>
<gene>
    <name evidence="4" type="ORF">GIL414_LOCUS39614</name>
    <name evidence="3" type="ORF">KQP761_LOCUS16966</name>
</gene>
<evidence type="ECO:0000256" key="1">
    <source>
        <dbReference type="SAM" id="MobiDB-lite"/>
    </source>
</evidence>
<accession>A0A815WEP3</accession>
<comment type="caution">
    <text evidence="3">The sequence shown here is derived from an EMBL/GenBank/DDBJ whole genome shotgun (WGS) entry which is preliminary data.</text>
</comment>
<feature type="non-terminal residue" evidence="3">
    <location>
        <position position="1"/>
    </location>
</feature>
<feature type="domain" description="Apple" evidence="2">
    <location>
        <begin position="15"/>
        <end position="56"/>
    </location>
</feature>
<feature type="region of interest" description="Disordered" evidence="1">
    <location>
        <begin position="87"/>
        <end position="115"/>
    </location>
</feature>
<dbReference type="Proteomes" id="UP000663834">
    <property type="component" value="Unassembled WGS sequence"/>
</dbReference>
<reference evidence="3" key="1">
    <citation type="submission" date="2021-02" db="EMBL/GenBank/DDBJ databases">
        <authorList>
            <person name="Nowell W R."/>
        </authorList>
    </citation>
    <scope>NUCLEOTIDE SEQUENCE</scope>
</reference>
<dbReference type="Proteomes" id="UP000681720">
    <property type="component" value="Unassembled WGS sequence"/>
</dbReference>
<dbReference type="EMBL" id="CAJNOW010008592">
    <property type="protein sequence ID" value="CAF1541020.1"/>
    <property type="molecule type" value="Genomic_DNA"/>
</dbReference>
<evidence type="ECO:0000313" key="3">
    <source>
        <dbReference type="EMBL" id="CAF1541020.1"/>
    </source>
</evidence>
<sequence length="123" mass="13131">MYTNARFDPFNINNTLANLVSISSVNVCLCQCYNNSICLTANYFFANQTCSLYSAQLSGGWLRVVPTSTNAQVLSFSSTVSNITTTTTTTTGPAATTTTTTRPAATTTTTTGGIMGKRKFPQK</sequence>
<organism evidence="3 5">
    <name type="scientific">Rotaria magnacalcarata</name>
    <dbReference type="NCBI Taxonomy" id="392030"/>
    <lineage>
        <taxon>Eukaryota</taxon>
        <taxon>Metazoa</taxon>
        <taxon>Spiralia</taxon>
        <taxon>Gnathifera</taxon>
        <taxon>Rotifera</taxon>
        <taxon>Eurotatoria</taxon>
        <taxon>Bdelloidea</taxon>
        <taxon>Philodinida</taxon>
        <taxon>Philodinidae</taxon>
        <taxon>Rotaria</taxon>
    </lineage>
</organism>
<dbReference type="Pfam" id="PF00024">
    <property type="entry name" value="PAN_1"/>
    <property type="match status" value="1"/>
</dbReference>
<evidence type="ECO:0000313" key="4">
    <source>
        <dbReference type="EMBL" id="CAF4617232.1"/>
    </source>
</evidence>
<protein>
    <recommendedName>
        <fullName evidence="2">Apple domain-containing protein</fullName>
    </recommendedName>
</protein>
<dbReference type="SUPFAM" id="SSF57414">
    <property type="entry name" value="Hairpin loop containing domain-like"/>
    <property type="match status" value="1"/>
</dbReference>
<proteinExistence type="predicted"/>
<feature type="compositionally biased region" description="Low complexity" evidence="1">
    <location>
        <begin position="87"/>
        <end position="112"/>
    </location>
</feature>
<dbReference type="EMBL" id="CAJOBJ010107812">
    <property type="protein sequence ID" value="CAF4617232.1"/>
    <property type="molecule type" value="Genomic_DNA"/>
</dbReference>